<comment type="caution">
    <text evidence="1">The sequence shown here is derived from an EMBL/GenBank/DDBJ whole genome shotgun (WGS) entry which is preliminary data.</text>
</comment>
<dbReference type="EMBL" id="CAMGYJ010000005">
    <property type="protein sequence ID" value="CAI0425416.1"/>
    <property type="molecule type" value="Genomic_DNA"/>
</dbReference>
<evidence type="ECO:0000313" key="2">
    <source>
        <dbReference type="Proteomes" id="UP001154282"/>
    </source>
</evidence>
<gene>
    <name evidence="1" type="ORF">LITE_LOCUS20382</name>
</gene>
<name>A0AAV0KTT1_9ROSI</name>
<protein>
    <submittedName>
        <fullName evidence="1">Uncharacterized protein</fullName>
    </submittedName>
</protein>
<sequence>MLLWKHLCAQEVGCKLSWLEMMLLLKQECWKDVSPLQVKSIWFSSNLMLKLLKSKPLVSSLCFV</sequence>
<dbReference type="Proteomes" id="UP001154282">
    <property type="component" value="Unassembled WGS sequence"/>
</dbReference>
<evidence type="ECO:0000313" key="1">
    <source>
        <dbReference type="EMBL" id="CAI0425416.1"/>
    </source>
</evidence>
<reference evidence="1" key="1">
    <citation type="submission" date="2022-08" db="EMBL/GenBank/DDBJ databases">
        <authorList>
            <person name="Gutierrez-Valencia J."/>
        </authorList>
    </citation>
    <scope>NUCLEOTIDE SEQUENCE</scope>
</reference>
<organism evidence="1 2">
    <name type="scientific">Linum tenue</name>
    <dbReference type="NCBI Taxonomy" id="586396"/>
    <lineage>
        <taxon>Eukaryota</taxon>
        <taxon>Viridiplantae</taxon>
        <taxon>Streptophyta</taxon>
        <taxon>Embryophyta</taxon>
        <taxon>Tracheophyta</taxon>
        <taxon>Spermatophyta</taxon>
        <taxon>Magnoliopsida</taxon>
        <taxon>eudicotyledons</taxon>
        <taxon>Gunneridae</taxon>
        <taxon>Pentapetalae</taxon>
        <taxon>rosids</taxon>
        <taxon>fabids</taxon>
        <taxon>Malpighiales</taxon>
        <taxon>Linaceae</taxon>
        <taxon>Linum</taxon>
    </lineage>
</organism>
<proteinExistence type="predicted"/>
<keyword evidence="2" id="KW-1185">Reference proteome</keyword>
<dbReference type="AlphaFoldDB" id="A0AAV0KTT1"/>
<accession>A0AAV0KTT1</accession>